<proteinExistence type="inferred from homology"/>
<evidence type="ECO:0000256" key="1">
    <source>
        <dbReference type="ARBA" id="ARBA00009320"/>
    </source>
</evidence>
<protein>
    <recommendedName>
        <fullName evidence="4">Aminotransferase</fullName>
    </recommendedName>
</protein>
<keyword evidence="3" id="KW-1185">Reference proteome</keyword>
<dbReference type="Pfam" id="PF01063">
    <property type="entry name" value="Aminotran_4"/>
    <property type="match status" value="1"/>
</dbReference>
<gene>
    <name evidence="2" type="ORF">Pme01_50500</name>
</gene>
<reference evidence="2" key="1">
    <citation type="submission" date="2021-01" db="EMBL/GenBank/DDBJ databases">
        <title>Whole genome shotgun sequence of Planosporangium mesophilum NBRC 109066.</title>
        <authorList>
            <person name="Komaki H."/>
            <person name="Tamura T."/>
        </authorList>
    </citation>
    <scope>NUCLEOTIDE SEQUENCE</scope>
    <source>
        <strain evidence="2">NBRC 109066</strain>
    </source>
</reference>
<dbReference type="InterPro" id="IPR036038">
    <property type="entry name" value="Aminotransferase-like"/>
</dbReference>
<dbReference type="Gene3D" id="3.20.10.10">
    <property type="entry name" value="D-amino Acid Aminotransferase, subunit A, domain 2"/>
    <property type="match status" value="1"/>
</dbReference>
<dbReference type="Gene3D" id="3.30.470.10">
    <property type="match status" value="1"/>
</dbReference>
<dbReference type="InterPro" id="IPR043132">
    <property type="entry name" value="BCAT-like_C"/>
</dbReference>
<dbReference type="EMBL" id="BOON01000052">
    <property type="protein sequence ID" value="GII25453.1"/>
    <property type="molecule type" value="Genomic_DNA"/>
</dbReference>
<dbReference type="RefSeq" id="WP_308441112.1">
    <property type="nucleotide sequence ID" value="NZ_BOON01000052.1"/>
</dbReference>
<evidence type="ECO:0000313" key="3">
    <source>
        <dbReference type="Proteomes" id="UP000599074"/>
    </source>
</evidence>
<dbReference type="InterPro" id="IPR001544">
    <property type="entry name" value="Aminotrans_IV"/>
</dbReference>
<dbReference type="NCBIfam" id="NF006734">
    <property type="entry name" value="PRK09266.1"/>
    <property type="match status" value="1"/>
</dbReference>
<name>A0A8J3TFE4_9ACTN</name>
<evidence type="ECO:0008006" key="4">
    <source>
        <dbReference type="Google" id="ProtNLM"/>
    </source>
</evidence>
<dbReference type="InterPro" id="IPR050571">
    <property type="entry name" value="Class-IV_PLP-Dep_Aminotrnsfr"/>
</dbReference>
<dbReference type="PANTHER" id="PTHR42743">
    <property type="entry name" value="AMINO-ACID AMINOTRANSFERASE"/>
    <property type="match status" value="1"/>
</dbReference>
<accession>A0A8J3TFE4</accession>
<dbReference type="SUPFAM" id="SSF56752">
    <property type="entry name" value="D-aminoacid aminotransferase-like PLP-dependent enzymes"/>
    <property type="match status" value="1"/>
</dbReference>
<comment type="caution">
    <text evidence="2">The sequence shown here is derived from an EMBL/GenBank/DDBJ whole genome shotgun (WGS) entry which is preliminary data.</text>
</comment>
<comment type="similarity">
    <text evidence="1">Belongs to the class-IV pyridoxal-phosphate-dependent aminotransferase family.</text>
</comment>
<dbReference type="GO" id="GO:0003824">
    <property type="term" value="F:catalytic activity"/>
    <property type="evidence" value="ECO:0007669"/>
    <property type="project" value="InterPro"/>
</dbReference>
<sequence length="269" mass="29297">MVRVMELDGKTVSSVDIAALALHNYGHFTSMRVEDLRVRGLAWHLERLVHDCRALFAVDLDADRVRALVRRVCRRVPSPSVVRVTVFAPGLDLGRPAAPVRPRVLVTSRPAPAPDLPPLRLATAGYRRDLPEVKHVGLFGSVYQRRAAQLRGFDDVLFVHPDGHITEGATWNVCFFDGRLVWPRSPCLPGVTMRLLNAALGVGAGPAEIEPTEAVLTADDVPGMRAAFVTNAAVGVRPVARVDEVVFAGEPAVLETLRRAYAGIALEEI</sequence>
<dbReference type="InterPro" id="IPR043131">
    <property type="entry name" value="BCAT-like_N"/>
</dbReference>
<dbReference type="PANTHER" id="PTHR42743:SF13">
    <property type="entry name" value="P-LOOP CONTAINING NUCLEOSIDE TRIPHOSPHATE HYDROLASE PROTEIN"/>
    <property type="match status" value="1"/>
</dbReference>
<dbReference type="AlphaFoldDB" id="A0A8J3TFE4"/>
<dbReference type="Proteomes" id="UP000599074">
    <property type="component" value="Unassembled WGS sequence"/>
</dbReference>
<evidence type="ECO:0000313" key="2">
    <source>
        <dbReference type="EMBL" id="GII25453.1"/>
    </source>
</evidence>
<organism evidence="2 3">
    <name type="scientific">Planosporangium mesophilum</name>
    <dbReference type="NCBI Taxonomy" id="689768"/>
    <lineage>
        <taxon>Bacteria</taxon>
        <taxon>Bacillati</taxon>
        <taxon>Actinomycetota</taxon>
        <taxon>Actinomycetes</taxon>
        <taxon>Micromonosporales</taxon>
        <taxon>Micromonosporaceae</taxon>
        <taxon>Planosporangium</taxon>
    </lineage>
</organism>
<dbReference type="GO" id="GO:0046394">
    <property type="term" value="P:carboxylic acid biosynthetic process"/>
    <property type="evidence" value="ECO:0007669"/>
    <property type="project" value="UniProtKB-ARBA"/>
</dbReference>